<reference evidence="1 2" key="1">
    <citation type="submission" date="2023-11" db="EMBL/GenBank/DDBJ databases">
        <title>Plant-associative lifestyle of Vibrio porteresiae and its evolutionary dynamics.</title>
        <authorList>
            <person name="Rameshkumar N."/>
            <person name="Kirti K."/>
        </authorList>
    </citation>
    <scope>NUCLEOTIDE SEQUENCE [LARGE SCALE GENOMIC DNA]</scope>
    <source>
        <strain evidence="1 2">MSSRF7</strain>
    </source>
</reference>
<evidence type="ECO:0000313" key="1">
    <source>
        <dbReference type="EMBL" id="MDW6094019.1"/>
    </source>
</evidence>
<accession>A0ABU4IXL0</accession>
<dbReference type="Proteomes" id="UP001279860">
    <property type="component" value="Unassembled WGS sequence"/>
</dbReference>
<dbReference type="EMBL" id="JAWRCP010000002">
    <property type="protein sequence ID" value="MDW6094019.1"/>
    <property type="molecule type" value="Genomic_DNA"/>
</dbReference>
<keyword evidence="2" id="KW-1185">Reference proteome</keyword>
<organism evidence="1 2">
    <name type="scientific">Vibrio rhizosphaerae</name>
    <dbReference type="NCBI Taxonomy" id="398736"/>
    <lineage>
        <taxon>Bacteria</taxon>
        <taxon>Pseudomonadati</taxon>
        <taxon>Pseudomonadota</taxon>
        <taxon>Gammaproteobacteria</taxon>
        <taxon>Vibrionales</taxon>
        <taxon>Vibrionaceae</taxon>
        <taxon>Vibrio</taxon>
    </lineage>
</organism>
<name>A0ABU4IXL0_9VIBR</name>
<dbReference type="RefSeq" id="WP_318585373.1">
    <property type="nucleotide sequence ID" value="NZ_JAWRCP010000002.1"/>
</dbReference>
<protein>
    <submittedName>
        <fullName evidence="1">Uncharacterized protein</fullName>
    </submittedName>
</protein>
<gene>
    <name evidence="1" type="ORF">SBX64_15885</name>
</gene>
<comment type="caution">
    <text evidence="1">The sequence shown here is derived from an EMBL/GenBank/DDBJ whole genome shotgun (WGS) entry which is preliminary data.</text>
</comment>
<sequence>MSNEDIILTLQNKLEQEVSDKKLLLSALKSLLSNQLSRDSVSKAREILEKFDHE</sequence>
<evidence type="ECO:0000313" key="2">
    <source>
        <dbReference type="Proteomes" id="UP001279860"/>
    </source>
</evidence>
<proteinExistence type="predicted"/>